<proteinExistence type="inferred from homology"/>
<keyword evidence="3 6" id="KW-0812">Transmembrane</keyword>
<feature type="transmembrane region" description="Helical" evidence="6">
    <location>
        <begin position="355"/>
        <end position="374"/>
    </location>
</feature>
<dbReference type="AlphaFoldDB" id="A0A1I6IGM9"/>
<dbReference type="STRING" id="650891.SAMN05216203_2269"/>
<dbReference type="InterPro" id="IPR002528">
    <property type="entry name" value="MATE_fam"/>
</dbReference>
<comment type="similarity">
    <text evidence="2">Belongs to the multi antimicrobial extrusion (MATE) (TC 2.A.66.1) family.</text>
</comment>
<evidence type="ECO:0000256" key="5">
    <source>
        <dbReference type="ARBA" id="ARBA00023136"/>
    </source>
</evidence>
<feature type="transmembrane region" description="Helical" evidence="6">
    <location>
        <begin position="131"/>
        <end position="153"/>
    </location>
</feature>
<feature type="transmembrane region" description="Helical" evidence="6">
    <location>
        <begin position="86"/>
        <end position="111"/>
    </location>
</feature>
<feature type="transmembrane region" description="Helical" evidence="6">
    <location>
        <begin position="240"/>
        <end position="258"/>
    </location>
</feature>
<evidence type="ECO:0000256" key="6">
    <source>
        <dbReference type="SAM" id="Phobius"/>
    </source>
</evidence>
<dbReference type="InterPro" id="IPR044644">
    <property type="entry name" value="DinF-like"/>
</dbReference>
<feature type="transmembrane region" description="Helical" evidence="6">
    <location>
        <begin position="313"/>
        <end position="335"/>
    </location>
</feature>
<dbReference type="Pfam" id="PF01554">
    <property type="entry name" value="MatE"/>
    <property type="match status" value="2"/>
</dbReference>
<dbReference type="NCBIfam" id="TIGR00797">
    <property type="entry name" value="matE"/>
    <property type="match status" value="1"/>
</dbReference>
<dbReference type="Proteomes" id="UP000198644">
    <property type="component" value="Unassembled WGS sequence"/>
</dbReference>
<keyword evidence="5 6" id="KW-0472">Membrane</keyword>
<dbReference type="GO" id="GO:0042910">
    <property type="term" value="F:xenobiotic transmembrane transporter activity"/>
    <property type="evidence" value="ECO:0007669"/>
    <property type="project" value="InterPro"/>
</dbReference>
<reference evidence="7 8" key="1">
    <citation type="submission" date="2016-10" db="EMBL/GenBank/DDBJ databases">
        <authorList>
            <person name="de Groot N.N."/>
        </authorList>
    </citation>
    <scope>NUCLEOTIDE SEQUENCE [LARGE SCALE GENOMIC DNA]</scope>
    <source>
        <strain evidence="7 8">CGMCC 1.9167</strain>
    </source>
</reference>
<feature type="transmembrane region" description="Helical" evidence="6">
    <location>
        <begin position="12"/>
        <end position="31"/>
    </location>
</feature>
<evidence type="ECO:0000256" key="1">
    <source>
        <dbReference type="ARBA" id="ARBA00004141"/>
    </source>
</evidence>
<feature type="transmembrane region" description="Helical" evidence="6">
    <location>
        <begin position="165"/>
        <end position="185"/>
    </location>
</feature>
<comment type="subcellular location">
    <subcellularLocation>
        <location evidence="1">Membrane</location>
        <topology evidence="1">Multi-pass membrane protein</topology>
    </subcellularLocation>
</comment>
<dbReference type="CDD" id="cd13136">
    <property type="entry name" value="MATE_DinF_like"/>
    <property type="match status" value="1"/>
</dbReference>
<evidence type="ECO:0000256" key="2">
    <source>
        <dbReference type="ARBA" id="ARBA00010199"/>
    </source>
</evidence>
<dbReference type="GO" id="GO:0015297">
    <property type="term" value="F:antiporter activity"/>
    <property type="evidence" value="ECO:0007669"/>
    <property type="project" value="InterPro"/>
</dbReference>
<feature type="transmembrane region" description="Helical" evidence="6">
    <location>
        <begin position="191"/>
        <end position="210"/>
    </location>
</feature>
<organism evidence="7 8">
    <name type="scientific">Marinobacter daqiaonensis</name>
    <dbReference type="NCBI Taxonomy" id="650891"/>
    <lineage>
        <taxon>Bacteria</taxon>
        <taxon>Pseudomonadati</taxon>
        <taxon>Pseudomonadota</taxon>
        <taxon>Gammaproteobacteria</taxon>
        <taxon>Pseudomonadales</taxon>
        <taxon>Marinobacteraceae</taxon>
        <taxon>Marinobacter</taxon>
    </lineage>
</organism>
<dbReference type="PANTHER" id="PTHR42893:SF46">
    <property type="entry name" value="PROTEIN DETOXIFICATION 44, CHLOROPLASTIC"/>
    <property type="match status" value="1"/>
</dbReference>
<sequence length="438" mass="47699">MMVLTRSDRHLWRLAWPLMLTNLTVPLLGLVDTAVLGHLDDPQYLGAVAVGANLFSILYWTFGFMRMGTTGLAAQAYGRQDQVGQAALLLRSLLLAIAVGLTLIALQGPLITTGLGLMNPGPDVAALAAEYAAIRIWSAPAVLCQYTLVGWLIGCQLPRGPMVMLIAANSVNILLDVLFVTVLGWNSRGVAMATITAEYFATALGLWLVWQRLPDHRASLKTLLGQLEDYLALIRVNRYLMVRTICLLLALAFFTAQGARQGEVILAANAVLLTFLLVISAGLDGFANAAEALVGQAVGHRSHARFLVACRTAARWSLIGAVIFTALFVLGGHWLIGLLTSIEEVRATARDYLPWLWLLPMAAVWGYLFDGIFIGATRTQDMQNTMLFSSLGVFLPVWWLTTSWGNHGLWFALIALMLARAGSMGAVFLVRTRSGSWF</sequence>
<evidence type="ECO:0000256" key="3">
    <source>
        <dbReference type="ARBA" id="ARBA00022692"/>
    </source>
</evidence>
<feature type="transmembrane region" description="Helical" evidence="6">
    <location>
        <begin position="43"/>
        <end position="65"/>
    </location>
</feature>
<evidence type="ECO:0000313" key="7">
    <source>
        <dbReference type="EMBL" id="SFR65814.1"/>
    </source>
</evidence>
<keyword evidence="8" id="KW-1185">Reference proteome</keyword>
<name>A0A1I6IGM9_9GAMM</name>
<feature type="transmembrane region" description="Helical" evidence="6">
    <location>
        <begin position="386"/>
        <end position="404"/>
    </location>
</feature>
<evidence type="ECO:0000313" key="8">
    <source>
        <dbReference type="Proteomes" id="UP000198644"/>
    </source>
</evidence>
<accession>A0A1I6IGM9</accession>
<evidence type="ECO:0000256" key="4">
    <source>
        <dbReference type="ARBA" id="ARBA00022989"/>
    </source>
</evidence>
<protein>
    <submittedName>
        <fullName evidence="7">Multidrug resistance protein, MATE family</fullName>
    </submittedName>
</protein>
<dbReference type="GO" id="GO:0005886">
    <property type="term" value="C:plasma membrane"/>
    <property type="evidence" value="ECO:0007669"/>
    <property type="project" value="TreeGrafter"/>
</dbReference>
<gene>
    <name evidence="7" type="ORF">SAMN05216203_2269</name>
</gene>
<keyword evidence="4 6" id="KW-1133">Transmembrane helix</keyword>
<dbReference type="PANTHER" id="PTHR42893">
    <property type="entry name" value="PROTEIN DETOXIFICATION 44, CHLOROPLASTIC-RELATED"/>
    <property type="match status" value="1"/>
</dbReference>
<dbReference type="EMBL" id="FOYW01000001">
    <property type="protein sequence ID" value="SFR65814.1"/>
    <property type="molecule type" value="Genomic_DNA"/>
</dbReference>
<feature type="transmembrane region" description="Helical" evidence="6">
    <location>
        <begin position="410"/>
        <end position="430"/>
    </location>
</feature>